<reference evidence="1 2" key="1">
    <citation type="submission" date="2013-03" db="EMBL/GenBank/DDBJ databases">
        <authorList>
            <person name="Warren W."/>
            <person name="Wilson R.K."/>
        </authorList>
    </citation>
    <scope>NUCLEOTIDE SEQUENCE</scope>
</reference>
<evidence type="ECO:0000313" key="1">
    <source>
        <dbReference type="Ensembl" id="ENSMFAP00000055913.1"/>
    </source>
</evidence>
<dbReference type="Proteomes" id="UP000233100">
    <property type="component" value="Chromosome 13"/>
</dbReference>
<protein>
    <submittedName>
        <fullName evidence="1">Uncharacterized protein</fullName>
    </submittedName>
</protein>
<proteinExistence type="predicted"/>
<organism evidence="1 2">
    <name type="scientific">Macaca fascicularis</name>
    <name type="common">Crab-eating macaque</name>
    <name type="synonym">Cynomolgus monkey</name>
    <dbReference type="NCBI Taxonomy" id="9541"/>
    <lineage>
        <taxon>Eukaryota</taxon>
        <taxon>Metazoa</taxon>
        <taxon>Chordata</taxon>
        <taxon>Craniata</taxon>
        <taxon>Vertebrata</taxon>
        <taxon>Euteleostomi</taxon>
        <taxon>Mammalia</taxon>
        <taxon>Eutheria</taxon>
        <taxon>Euarchontoglires</taxon>
        <taxon>Primates</taxon>
        <taxon>Haplorrhini</taxon>
        <taxon>Catarrhini</taxon>
        <taxon>Cercopithecidae</taxon>
        <taxon>Cercopithecinae</taxon>
        <taxon>Macaca</taxon>
    </lineage>
</organism>
<reference evidence="1" key="3">
    <citation type="submission" date="2025-09" db="UniProtKB">
        <authorList>
            <consortium name="Ensembl"/>
        </authorList>
    </citation>
    <scope>IDENTIFICATION</scope>
</reference>
<accession>A0A7N9CRK7</accession>
<dbReference type="GeneTree" id="ENSGT00940000163505"/>
<reference evidence="1" key="2">
    <citation type="submission" date="2025-08" db="UniProtKB">
        <authorList>
            <consortium name="Ensembl"/>
        </authorList>
    </citation>
    <scope>IDENTIFICATION</scope>
</reference>
<dbReference type="Ensembl" id="ENSMFAT00000088961.1">
    <property type="protein sequence ID" value="ENSMFAP00000055913.1"/>
    <property type="gene ID" value="ENSMFAG00000052830.1"/>
</dbReference>
<dbReference type="PANTHER" id="PTHR12138:SF162">
    <property type="entry name" value="CHROMOSOME UNDETERMINED SCAFFOLD_275, WHOLE GENOME SHOTGUN SEQUENCE"/>
    <property type="match status" value="1"/>
</dbReference>
<dbReference type="PANTHER" id="PTHR12138">
    <property type="entry name" value="PRIMATE-EXPANDED PROTEIN FAMILY"/>
    <property type="match status" value="1"/>
</dbReference>
<evidence type="ECO:0000313" key="2">
    <source>
        <dbReference type="Proteomes" id="UP000233100"/>
    </source>
</evidence>
<name>A0A7N9CRK7_MACFA</name>
<sequence length="75" mass="8171">MDLKSEIDFFFFLKRSLTLSPRLECSGTISAHCKLRLPDSGHSPASASLVAGTTGACHHARLIFCIFSRDGVSRC</sequence>
<dbReference type="AlphaFoldDB" id="A0A7N9CRK7"/>
<keyword evidence="2" id="KW-1185">Reference proteome</keyword>